<feature type="transmembrane region" description="Helical" evidence="8">
    <location>
        <begin position="222"/>
        <end position="240"/>
    </location>
</feature>
<keyword evidence="3 8" id="KW-0813">Transport</keyword>
<evidence type="ECO:0000256" key="3">
    <source>
        <dbReference type="ARBA" id="ARBA00022448"/>
    </source>
</evidence>
<evidence type="ECO:0000313" key="10">
    <source>
        <dbReference type="Proteomes" id="UP000292003"/>
    </source>
</evidence>
<evidence type="ECO:0000313" key="9">
    <source>
        <dbReference type="EMBL" id="RZQ64881.1"/>
    </source>
</evidence>
<evidence type="ECO:0000256" key="1">
    <source>
        <dbReference type="ARBA" id="ARBA00004651"/>
    </source>
</evidence>
<evidence type="ECO:0000256" key="6">
    <source>
        <dbReference type="ARBA" id="ARBA00022989"/>
    </source>
</evidence>
<dbReference type="GO" id="GO:0015295">
    <property type="term" value="F:solute:proton symporter activity"/>
    <property type="evidence" value="ECO:0007669"/>
    <property type="project" value="TreeGrafter"/>
</dbReference>
<evidence type="ECO:0000256" key="7">
    <source>
        <dbReference type="ARBA" id="ARBA00023136"/>
    </source>
</evidence>
<dbReference type="NCBIfam" id="TIGR00795">
    <property type="entry name" value="lctP"/>
    <property type="match status" value="1"/>
</dbReference>
<dbReference type="Pfam" id="PF02652">
    <property type="entry name" value="Lactate_perm"/>
    <property type="match status" value="1"/>
</dbReference>
<gene>
    <name evidence="9" type="ORF">EWH70_08365</name>
</gene>
<keyword evidence="7 8" id="KW-0472">Membrane</keyword>
<feature type="transmembrane region" description="Helical" evidence="8">
    <location>
        <begin position="515"/>
        <end position="536"/>
    </location>
</feature>
<feature type="transmembrane region" description="Helical" evidence="8">
    <location>
        <begin position="115"/>
        <end position="132"/>
    </location>
</feature>
<comment type="function">
    <text evidence="8">Uptake of L-lactate across the membrane. Can also transport D-lactate and glycolate.</text>
</comment>
<protein>
    <recommendedName>
        <fullName evidence="8">L-lactate permease</fullName>
    </recommendedName>
</protein>
<feature type="transmembrane region" description="Helical" evidence="8">
    <location>
        <begin position="393"/>
        <end position="411"/>
    </location>
</feature>
<feature type="transmembrane region" description="Helical" evidence="8">
    <location>
        <begin position="349"/>
        <end position="373"/>
    </location>
</feature>
<proteinExistence type="inferred from homology"/>
<keyword evidence="6 8" id="KW-1133">Transmembrane helix</keyword>
<name>A0A4Q7JAS1_9PSEU</name>
<evidence type="ECO:0000256" key="4">
    <source>
        <dbReference type="ARBA" id="ARBA00022475"/>
    </source>
</evidence>
<feature type="transmembrane region" description="Helical" evidence="8">
    <location>
        <begin position="193"/>
        <end position="213"/>
    </location>
</feature>
<dbReference type="Proteomes" id="UP000292003">
    <property type="component" value="Unassembled WGS sequence"/>
</dbReference>
<comment type="subcellular location">
    <subcellularLocation>
        <location evidence="1 8">Cell membrane</location>
        <topology evidence="1 8">Multi-pass membrane protein</topology>
    </subcellularLocation>
</comment>
<dbReference type="InterPro" id="IPR003804">
    <property type="entry name" value="Lactate_perm"/>
</dbReference>
<feature type="transmembrane region" description="Helical" evidence="8">
    <location>
        <begin position="12"/>
        <end position="33"/>
    </location>
</feature>
<dbReference type="OrthoDB" id="9761056at2"/>
<organism evidence="9 10">
    <name type="scientific">Amycolatopsis suaedae</name>
    <dbReference type="NCBI Taxonomy" id="2510978"/>
    <lineage>
        <taxon>Bacteria</taxon>
        <taxon>Bacillati</taxon>
        <taxon>Actinomycetota</taxon>
        <taxon>Actinomycetes</taxon>
        <taxon>Pseudonocardiales</taxon>
        <taxon>Pseudonocardiaceae</taxon>
        <taxon>Amycolatopsis</taxon>
    </lineage>
</organism>
<sequence length="537" mass="54993">MFVQELAPLAGSLALSALAATLPLATVLVLLGAVRMKAHLAGLIGLAVALLVAVVLFGMPVGQALSGAVQGAAFGLFPIMWIVVNALWIYRLTVRTGHFDVLRRSFGRVSDDPRIQALIIAFCFGALMEALAGFGAPVAISTVMLVALGFSPVKAAVVALVANTAPVAFGAMGTPVVTLAQVTGLPLESVSSIVGRQTPLLALVVPLLLVLLVDGRRGLRETWAPALACGVAFGVVQFLAANYVSAQLADIGAALAGAAAVVLLPHSRKPARAEVKASVLTGAATETLDGSDSRADIVRAYTPYALIIVIFSVAQLPPVKKLLDGATWKFDWPALDVANAAGKPVSGNIFSIPFLSTGGTLVLLAGVLTAIVLKVAGRDTVREWLATVHELRFAILTVVSVLALAYVMNLSGQATTIGTLIAGAGAGLAFLSPILGWFGVAVSGSDTSANALFGALQVTAAHQAGLSADLLASANSSGGVLGKMISPQNLTIACAAAQLTGQEGNLLRKVLPWSIGLLLVMCLIVVGQSTFLSWMLP</sequence>
<comment type="similarity">
    <text evidence="2 8">Belongs to the lactate permease family.</text>
</comment>
<evidence type="ECO:0000256" key="8">
    <source>
        <dbReference type="RuleBase" id="RU365092"/>
    </source>
</evidence>
<dbReference type="RefSeq" id="WP_130474680.1">
    <property type="nucleotide sequence ID" value="NZ_SFCC01000003.1"/>
</dbReference>
<keyword evidence="10" id="KW-1185">Reference proteome</keyword>
<dbReference type="PANTHER" id="PTHR30003:SF0">
    <property type="entry name" value="GLYCOLATE PERMEASE GLCA-RELATED"/>
    <property type="match status" value="1"/>
</dbReference>
<keyword evidence="4 8" id="KW-1003">Cell membrane</keyword>
<feature type="transmembrane region" description="Helical" evidence="8">
    <location>
        <begin position="71"/>
        <end position="94"/>
    </location>
</feature>
<evidence type="ECO:0000256" key="2">
    <source>
        <dbReference type="ARBA" id="ARBA00010100"/>
    </source>
</evidence>
<comment type="caution">
    <text evidence="9">The sequence shown here is derived from an EMBL/GenBank/DDBJ whole genome shotgun (WGS) entry which is preliminary data.</text>
</comment>
<feature type="transmembrane region" description="Helical" evidence="8">
    <location>
        <begin position="417"/>
        <end position="440"/>
    </location>
</feature>
<accession>A0A4Q7JAS1</accession>
<dbReference type="EMBL" id="SFCC01000003">
    <property type="protein sequence ID" value="RZQ64881.1"/>
    <property type="molecule type" value="Genomic_DNA"/>
</dbReference>
<dbReference type="GO" id="GO:0005886">
    <property type="term" value="C:plasma membrane"/>
    <property type="evidence" value="ECO:0007669"/>
    <property type="project" value="UniProtKB-SubCell"/>
</dbReference>
<evidence type="ECO:0000256" key="5">
    <source>
        <dbReference type="ARBA" id="ARBA00022692"/>
    </source>
</evidence>
<dbReference type="GO" id="GO:0015129">
    <property type="term" value="F:lactate transmembrane transporter activity"/>
    <property type="evidence" value="ECO:0007669"/>
    <property type="project" value="UniProtKB-UniRule"/>
</dbReference>
<dbReference type="PANTHER" id="PTHR30003">
    <property type="entry name" value="L-LACTATE PERMEASE"/>
    <property type="match status" value="1"/>
</dbReference>
<feature type="transmembrane region" description="Helical" evidence="8">
    <location>
        <begin position="301"/>
        <end position="319"/>
    </location>
</feature>
<feature type="transmembrane region" description="Helical" evidence="8">
    <location>
        <begin position="40"/>
        <end position="59"/>
    </location>
</feature>
<reference evidence="9 10" key="1">
    <citation type="submission" date="2019-02" db="EMBL/GenBank/DDBJ databases">
        <title>Draft genome sequence of Amycolatopsis sp. 8-3EHSu isolated from roots of Suaeda maritima.</title>
        <authorList>
            <person name="Duangmal K."/>
            <person name="Chantavorakit T."/>
        </authorList>
    </citation>
    <scope>NUCLEOTIDE SEQUENCE [LARGE SCALE GENOMIC DNA]</scope>
    <source>
        <strain evidence="9 10">8-3EHSu</strain>
    </source>
</reference>
<dbReference type="AlphaFoldDB" id="A0A4Q7JAS1"/>
<keyword evidence="5 8" id="KW-0812">Transmembrane</keyword>